<proteinExistence type="predicted"/>
<organism evidence="1 2">
    <name type="scientific">Limosa lapponica baueri</name>
    <dbReference type="NCBI Taxonomy" id="1758121"/>
    <lineage>
        <taxon>Eukaryota</taxon>
        <taxon>Metazoa</taxon>
        <taxon>Chordata</taxon>
        <taxon>Craniata</taxon>
        <taxon>Vertebrata</taxon>
        <taxon>Euteleostomi</taxon>
        <taxon>Archelosauria</taxon>
        <taxon>Archosauria</taxon>
        <taxon>Dinosauria</taxon>
        <taxon>Saurischia</taxon>
        <taxon>Theropoda</taxon>
        <taxon>Coelurosauria</taxon>
        <taxon>Aves</taxon>
        <taxon>Neognathae</taxon>
        <taxon>Neoaves</taxon>
        <taxon>Charadriiformes</taxon>
        <taxon>Scolopacidae</taxon>
        <taxon>Limosa</taxon>
    </lineage>
</organism>
<dbReference type="PANTHER" id="PTHR33332">
    <property type="entry name" value="REVERSE TRANSCRIPTASE DOMAIN-CONTAINING PROTEIN"/>
    <property type="match status" value="1"/>
</dbReference>
<protein>
    <submittedName>
        <fullName evidence="1">Rna-directed dna polymerase from mobile element jockey-like</fullName>
    </submittedName>
</protein>
<keyword evidence="1" id="KW-0808">Transferase</keyword>
<keyword evidence="2" id="KW-1185">Reference proteome</keyword>
<dbReference type="EMBL" id="KZ505848">
    <property type="protein sequence ID" value="PKU44121.1"/>
    <property type="molecule type" value="Genomic_DNA"/>
</dbReference>
<reference evidence="2" key="1">
    <citation type="submission" date="2017-11" db="EMBL/GenBank/DDBJ databases">
        <authorList>
            <person name="Lima N.C."/>
            <person name="Parody-Merino A.M."/>
            <person name="Battley P.F."/>
            <person name="Fidler A.E."/>
            <person name="Prosdocimi F."/>
        </authorList>
    </citation>
    <scope>NUCLEOTIDE SEQUENCE [LARGE SCALE GENOMIC DNA]</scope>
</reference>
<evidence type="ECO:0000313" key="1">
    <source>
        <dbReference type="EMBL" id="PKU44121.1"/>
    </source>
</evidence>
<evidence type="ECO:0000313" key="2">
    <source>
        <dbReference type="Proteomes" id="UP000233556"/>
    </source>
</evidence>
<dbReference type="AlphaFoldDB" id="A0A2I0UDL1"/>
<keyword evidence="1" id="KW-0548">Nucleotidyltransferase</keyword>
<gene>
    <name evidence="1" type="ORF">llap_5569</name>
</gene>
<sequence>MTFMDEGMEYTLSKFADNTKLGGVTDTPEGSAAIQQDLDRLESWAERNLMKSNKGKCRVLHLGRNNPLHQYRLGADLLEGSSEEKDLVVLVDNRMTMSQQCALVAKKANGILGCIRKSVTSRSREVILPPLLHPGEAPSGVLCPVLRSPVKEGQATAREDTAEDYKDD</sequence>
<dbReference type="Proteomes" id="UP000233556">
    <property type="component" value="Unassembled WGS sequence"/>
</dbReference>
<keyword evidence="1" id="KW-0695">RNA-directed DNA polymerase</keyword>
<dbReference type="OrthoDB" id="4034597at2759"/>
<reference evidence="2" key="2">
    <citation type="submission" date="2017-12" db="EMBL/GenBank/DDBJ databases">
        <title>Genome sequence of the Bar-tailed Godwit (Limosa lapponica baueri).</title>
        <authorList>
            <person name="Lima N.C.B."/>
            <person name="Parody-Merino A.M."/>
            <person name="Battley P.F."/>
            <person name="Fidler A.E."/>
            <person name="Prosdocimi F."/>
        </authorList>
    </citation>
    <scope>NUCLEOTIDE SEQUENCE [LARGE SCALE GENOMIC DNA]</scope>
</reference>
<dbReference type="GO" id="GO:0003964">
    <property type="term" value="F:RNA-directed DNA polymerase activity"/>
    <property type="evidence" value="ECO:0007669"/>
    <property type="project" value="UniProtKB-KW"/>
</dbReference>
<name>A0A2I0UDL1_LIMLA</name>
<accession>A0A2I0UDL1</accession>